<dbReference type="EMBL" id="FTNZ01000002">
    <property type="protein sequence ID" value="SIS30632.1"/>
    <property type="molecule type" value="Genomic_DNA"/>
</dbReference>
<dbReference type="RefSeq" id="WP_076352148.1">
    <property type="nucleotide sequence ID" value="NZ_CP033926.1"/>
</dbReference>
<accession>A0A1N7JB29</accession>
<dbReference type="PROSITE" id="PS51257">
    <property type="entry name" value="PROKAR_LIPOPROTEIN"/>
    <property type="match status" value="1"/>
</dbReference>
<dbReference type="AlphaFoldDB" id="A0A1N7JB29"/>
<gene>
    <name evidence="2" type="ORF">EG359_07015</name>
    <name evidence="3" type="ORF">SAMN05421768_10245</name>
    <name evidence="4" type="ORF">SAMN05421768_10844</name>
</gene>
<dbReference type="KEGG" id="cjt:EG359_07015"/>
<dbReference type="OrthoDB" id="1452870at2"/>
<proteinExistence type="predicted"/>
<dbReference type="EMBL" id="FTNZ01000008">
    <property type="protein sequence ID" value="SIS46466.1"/>
    <property type="molecule type" value="Genomic_DNA"/>
</dbReference>
<evidence type="ECO:0000313" key="4">
    <source>
        <dbReference type="EMBL" id="SIS46466.1"/>
    </source>
</evidence>
<organism evidence="4 5">
    <name type="scientific">Chryseobacterium joostei</name>
    <dbReference type="NCBI Taxonomy" id="112234"/>
    <lineage>
        <taxon>Bacteria</taxon>
        <taxon>Pseudomonadati</taxon>
        <taxon>Bacteroidota</taxon>
        <taxon>Flavobacteriia</taxon>
        <taxon>Flavobacteriales</taxon>
        <taxon>Weeksellaceae</taxon>
        <taxon>Chryseobacterium group</taxon>
        <taxon>Chryseobacterium</taxon>
    </lineage>
</organism>
<reference evidence="2 6" key="2">
    <citation type="submission" date="2018-11" db="EMBL/GenBank/DDBJ databases">
        <title>Proposal to divide the Flavobacteriaceae and reorganize its genera based on Amino Acid Identity values calculated from whole genome sequences.</title>
        <authorList>
            <person name="Nicholson A.C."/>
            <person name="Gulvik C.A."/>
            <person name="Whitney A.M."/>
            <person name="Humrighouse B.W."/>
            <person name="Bell M."/>
            <person name="Holmes B."/>
            <person name="Steigerwalt A.G."/>
            <person name="Villarma A."/>
            <person name="Sheth M."/>
            <person name="Batra D."/>
            <person name="Pryor J."/>
            <person name="Bernardet J.-F."/>
            <person name="Hugo C."/>
            <person name="Kampfer P."/>
            <person name="Newman J."/>
            <person name="McQuiston J.R."/>
        </authorList>
    </citation>
    <scope>NUCLEOTIDE SEQUENCE [LARGE SCALE GENOMIC DNA]</scope>
    <source>
        <strain evidence="2 6">DSM 16927</strain>
    </source>
</reference>
<dbReference type="Proteomes" id="UP000279541">
    <property type="component" value="Chromosome"/>
</dbReference>
<protein>
    <recommendedName>
        <fullName evidence="1">DUF6705 domain-containing protein</fullName>
    </recommendedName>
</protein>
<sequence>MRNILIILGIFAVVSCKAQQTYPLNTFPDDVPSGSYMKDLANELAFFTGTWVASFNGKNITLIITKQEHKMFKAPKSTDYHYQDILNVRYIVKNSDGVLLQDNNNVQNEYDKNAIISMYINNNIVNFYYTGTHCGIGWGTINLQKTNNTQISWSYEPNVTVLTTKNCPGNPDLTIYLPETKDLIFTKQ</sequence>
<dbReference type="STRING" id="112234.SAMN05421768_10245"/>
<evidence type="ECO:0000313" key="2">
    <source>
        <dbReference type="EMBL" id="AZA99366.1"/>
    </source>
</evidence>
<dbReference type="Proteomes" id="UP000186106">
    <property type="component" value="Unassembled WGS sequence"/>
</dbReference>
<evidence type="ECO:0000313" key="6">
    <source>
        <dbReference type="Proteomes" id="UP000279541"/>
    </source>
</evidence>
<dbReference type="EMBL" id="CP033926">
    <property type="protein sequence ID" value="AZA99366.1"/>
    <property type="molecule type" value="Genomic_DNA"/>
</dbReference>
<reference evidence="4 5" key="1">
    <citation type="submission" date="2017-01" db="EMBL/GenBank/DDBJ databases">
        <authorList>
            <person name="Mah S.A."/>
            <person name="Swanson W.J."/>
            <person name="Moy G.W."/>
            <person name="Vacquier V.D."/>
        </authorList>
    </citation>
    <scope>NUCLEOTIDE SEQUENCE [LARGE SCALE GENOMIC DNA]</scope>
    <source>
        <strain evidence="4 5">DSM 16927</strain>
    </source>
</reference>
<keyword evidence="6" id="KW-1185">Reference proteome</keyword>
<name>A0A1N7JB29_9FLAO</name>
<evidence type="ECO:0000259" key="1">
    <source>
        <dbReference type="Pfam" id="PF20448"/>
    </source>
</evidence>
<evidence type="ECO:0000313" key="3">
    <source>
        <dbReference type="EMBL" id="SIS30632.1"/>
    </source>
</evidence>
<feature type="domain" description="DUF6705" evidence="1">
    <location>
        <begin position="1"/>
        <end position="135"/>
    </location>
</feature>
<dbReference type="InterPro" id="IPR046551">
    <property type="entry name" value="DUF6705"/>
</dbReference>
<dbReference type="Pfam" id="PF20448">
    <property type="entry name" value="DUF6705"/>
    <property type="match status" value="1"/>
</dbReference>
<evidence type="ECO:0000313" key="5">
    <source>
        <dbReference type="Proteomes" id="UP000186106"/>
    </source>
</evidence>